<evidence type="ECO:0000313" key="2">
    <source>
        <dbReference type="EMBL" id="CAB4183162.1"/>
    </source>
</evidence>
<accession>A0A6J5SER0</accession>
<gene>
    <name evidence="2" type="ORF">UFOVP1085_41</name>
    <name evidence="3" type="ORF">UFOVP1439_4</name>
</gene>
<reference evidence="3" key="1">
    <citation type="submission" date="2020-05" db="EMBL/GenBank/DDBJ databases">
        <authorList>
            <person name="Chiriac C."/>
            <person name="Salcher M."/>
            <person name="Ghai R."/>
            <person name="Kavagutti S V."/>
        </authorList>
    </citation>
    <scope>NUCLEOTIDE SEQUENCE</scope>
</reference>
<dbReference type="EMBL" id="LR797026">
    <property type="protein sequence ID" value="CAB4183162.1"/>
    <property type="molecule type" value="Genomic_DNA"/>
</dbReference>
<proteinExistence type="predicted"/>
<evidence type="ECO:0000313" key="3">
    <source>
        <dbReference type="EMBL" id="CAB4212294.1"/>
    </source>
</evidence>
<feature type="region of interest" description="Disordered" evidence="1">
    <location>
        <begin position="190"/>
        <end position="214"/>
    </location>
</feature>
<dbReference type="EMBL" id="LR797394">
    <property type="protein sequence ID" value="CAB4212294.1"/>
    <property type="molecule type" value="Genomic_DNA"/>
</dbReference>
<evidence type="ECO:0000256" key="1">
    <source>
        <dbReference type="SAM" id="MobiDB-lite"/>
    </source>
</evidence>
<name>A0A6J5SER0_9CAUD</name>
<protein>
    <submittedName>
        <fullName evidence="3">Uncharacterized protein</fullName>
    </submittedName>
</protein>
<organism evidence="3">
    <name type="scientific">uncultured Caudovirales phage</name>
    <dbReference type="NCBI Taxonomy" id="2100421"/>
    <lineage>
        <taxon>Viruses</taxon>
        <taxon>Duplodnaviria</taxon>
        <taxon>Heunggongvirae</taxon>
        <taxon>Uroviricota</taxon>
        <taxon>Caudoviricetes</taxon>
        <taxon>Peduoviridae</taxon>
        <taxon>Maltschvirus</taxon>
        <taxon>Maltschvirus maltsch</taxon>
    </lineage>
</organism>
<feature type="compositionally biased region" description="Polar residues" evidence="1">
    <location>
        <begin position="204"/>
        <end position="214"/>
    </location>
</feature>
<sequence length="214" mass="23939">MSLYYQNDFLTTLAYLMGERSVNTTTTTTRADFIQSTLEEAYKAYPWRFAKSNATLTLVSGIATMPTDYDNNHQAFAKFNQGTTSIDLDMVDADDEDDLEDGDRAVWVEAIGNGDRFILKTKDSDVSTIRLRYQEVAPILSTASMGTPYFNKRTIALGARRDVKLGQNPDADISQDQAIFERELAKDIAAQQVNAPRKRRRTAHGQTGRATGDF</sequence>